<organism evidence="1 2">
    <name type="scientific">Eumeta variegata</name>
    <name type="common">Bagworm moth</name>
    <name type="synonym">Eumeta japonica</name>
    <dbReference type="NCBI Taxonomy" id="151549"/>
    <lineage>
        <taxon>Eukaryota</taxon>
        <taxon>Metazoa</taxon>
        <taxon>Ecdysozoa</taxon>
        <taxon>Arthropoda</taxon>
        <taxon>Hexapoda</taxon>
        <taxon>Insecta</taxon>
        <taxon>Pterygota</taxon>
        <taxon>Neoptera</taxon>
        <taxon>Endopterygota</taxon>
        <taxon>Lepidoptera</taxon>
        <taxon>Glossata</taxon>
        <taxon>Ditrysia</taxon>
        <taxon>Tineoidea</taxon>
        <taxon>Psychidae</taxon>
        <taxon>Oiketicinae</taxon>
        <taxon>Eumeta</taxon>
    </lineage>
</organism>
<evidence type="ECO:0000313" key="2">
    <source>
        <dbReference type="Proteomes" id="UP000299102"/>
    </source>
</evidence>
<accession>A0A4C1SSV5</accession>
<proteinExistence type="predicted"/>
<evidence type="ECO:0000313" key="1">
    <source>
        <dbReference type="EMBL" id="GBP05249.1"/>
    </source>
</evidence>
<dbReference type="EMBL" id="BGZK01003880">
    <property type="protein sequence ID" value="GBP05249.1"/>
    <property type="molecule type" value="Genomic_DNA"/>
</dbReference>
<dbReference type="AlphaFoldDB" id="A0A4C1SSV5"/>
<reference evidence="1 2" key="1">
    <citation type="journal article" date="2019" name="Commun. Biol.">
        <title>The bagworm genome reveals a unique fibroin gene that provides high tensile strength.</title>
        <authorList>
            <person name="Kono N."/>
            <person name="Nakamura H."/>
            <person name="Ohtoshi R."/>
            <person name="Tomita M."/>
            <person name="Numata K."/>
            <person name="Arakawa K."/>
        </authorList>
    </citation>
    <scope>NUCLEOTIDE SEQUENCE [LARGE SCALE GENOMIC DNA]</scope>
</reference>
<dbReference type="Proteomes" id="UP000299102">
    <property type="component" value="Unassembled WGS sequence"/>
</dbReference>
<protein>
    <submittedName>
        <fullName evidence="1">Uncharacterized protein</fullName>
    </submittedName>
</protein>
<keyword evidence="2" id="KW-1185">Reference proteome</keyword>
<sequence>MLRDEWQELYRYFPDVSARLSFDWVELDYQTSQLLTGHGCELQTVGRVRACMARIAWRPEVKKEASRAKNRSLTRRKNCSAAKSVSVAFKPKQGEL</sequence>
<name>A0A4C1SSV5_EUMVA</name>
<gene>
    <name evidence="1" type="ORF">EVAR_101341_1</name>
</gene>
<comment type="caution">
    <text evidence="1">The sequence shown here is derived from an EMBL/GenBank/DDBJ whole genome shotgun (WGS) entry which is preliminary data.</text>
</comment>
<dbReference type="OrthoDB" id="7382669at2759"/>